<dbReference type="EMBL" id="AF241171">
    <property type="protein sequence ID" value="AAK01533.1"/>
    <property type="molecule type" value="Genomic_DNA"/>
</dbReference>
<organism evidence="1">
    <name type="scientific">Pseudomonas aeruginosa</name>
    <dbReference type="NCBI Taxonomy" id="287"/>
    <lineage>
        <taxon>Bacteria</taxon>
        <taxon>Pseudomonadati</taxon>
        <taxon>Pseudomonadota</taxon>
        <taxon>Gammaproteobacteria</taxon>
        <taxon>Pseudomonadales</taxon>
        <taxon>Pseudomonadaceae</taxon>
        <taxon>Pseudomonas</taxon>
    </lineage>
</organism>
<evidence type="ECO:0000313" key="1">
    <source>
        <dbReference type="EMBL" id="AAK01533.1"/>
    </source>
</evidence>
<reference evidence="1" key="1">
    <citation type="journal article" date="2001" name="J. Bacteriol.">
        <title>Identification of a genomic island present in the majority of pathogenic isolates of Pseudomonas aeruginosa.</title>
        <authorList>
            <person name="Liang X."/>
            <person name="Pham X.Q."/>
            <person name="Olson M.V."/>
            <person name="Lory S."/>
        </authorList>
    </citation>
    <scope>NUCLEOTIDE SEQUENCE</scope>
</reference>
<name>Q9APU0_PSEAI</name>
<dbReference type="AlphaFoldDB" id="Q9APU0"/>
<proteinExistence type="predicted"/>
<protein>
    <submittedName>
        <fullName evidence="1">Uncharacterized protein</fullName>
    </submittedName>
</protein>
<accession>Q9APU0</accession>
<sequence length="26" mass="2560">MVLLAGEDGEAYAGTGIGWDVGIHGA</sequence>